<gene>
    <name evidence="1" type="ORF">Tco_0824350</name>
</gene>
<name>A0ABQ5APH3_9ASTR</name>
<organism evidence="1 2">
    <name type="scientific">Tanacetum coccineum</name>
    <dbReference type="NCBI Taxonomy" id="301880"/>
    <lineage>
        <taxon>Eukaryota</taxon>
        <taxon>Viridiplantae</taxon>
        <taxon>Streptophyta</taxon>
        <taxon>Embryophyta</taxon>
        <taxon>Tracheophyta</taxon>
        <taxon>Spermatophyta</taxon>
        <taxon>Magnoliopsida</taxon>
        <taxon>eudicotyledons</taxon>
        <taxon>Gunneridae</taxon>
        <taxon>Pentapetalae</taxon>
        <taxon>asterids</taxon>
        <taxon>campanulids</taxon>
        <taxon>Asterales</taxon>
        <taxon>Asteraceae</taxon>
        <taxon>Asteroideae</taxon>
        <taxon>Anthemideae</taxon>
        <taxon>Anthemidinae</taxon>
        <taxon>Tanacetum</taxon>
    </lineage>
</organism>
<proteinExistence type="predicted"/>
<reference evidence="1" key="1">
    <citation type="journal article" date="2022" name="Int. J. Mol. Sci.">
        <title>Draft Genome of Tanacetum Coccineum: Genomic Comparison of Closely Related Tanacetum-Family Plants.</title>
        <authorList>
            <person name="Yamashiro T."/>
            <person name="Shiraishi A."/>
            <person name="Nakayama K."/>
            <person name="Satake H."/>
        </authorList>
    </citation>
    <scope>NUCLEOTIDE SEQUENCE</scope>
</reference>
<evidence type="ECO:0000313" key="1">
    <source>
        <dbReference type="EMBL" id="GJT03181.1"/>
    </source>
</evidence>
<sequence length="137" mass="14725">MLCGLDFEPLSLSLSSMPSCDLVSLTNMLILLHYLESFKSELAEIGVLFPSAGEAVVGVCLEGRTPLTCSIVGFILYNACKPGQGVINLFSDQGHKDGRPVEVKVSSFVGIIMLSPQESSFPFPEHASSAPEFLQLM</sequence>
<evidence type="ECO:0000313" key="2">
    <source>
        <dbReference type="Proteomes" id="UP001151760"/>
    </source>
</evidence>
<keyword evidence="2" id="KW-1185">Reference proteome</keyword>
<comment type="caution">
    <text evidence="1">The sequence shown here is derived from an EMBL/GenBank/DDBJ whole genome shotgun (WGS) entry which is preliminary data.</text>
</comment>
<protein>
    <submittedName>
        <fullName evidence="1">Uncharacterized protein</fullName>
    </submittedName>
</protein>
<accession>A0ABQ5APH3</accession>
<reference evidence="1" key="2">
    <citation type="submission" date="2022-01" db="EMBL/GenBank/DDBJ databases">
        <authorList>
            <person name="Yamashiro T."/>
            <person name="Shiraishi A."/>
            <person name="Satake H."/>
            <person name="Nakayama K."/>
        </authorList>
    </citation>
    <scope>NUCLEOTIDE SEQUENCE</scope>
</reference>
<dbReference type="Proteomes" id="UP001151760">
    <property type="component" value="Unassembled WGS sequence"/>
</dbReference>
<dbReference type="EMBL" id="BQNB010012405">
    <property type="protein sequence ID" value="GJT03181.1"/>
    <property type="molecule type" value="Genomic_DNA"/>
</dbReference>